<dbReference type="Proteomes" id="UP001152797">
    <property type="component" value="Unassembled WGS sequence"/>
</dbReference>
<reference evidence="3 4" key="2">
    <citation type="submission" date="2024-05" db="EMBL/GenBank/DDBJ databases">
        <authorList>
            <person name="Chen Y."/>
            <person name="Shah S."/>
            <person name="Dougan E. K."/>
            <person name="Thang M."/>
            <person name="Chan C."/>
        </authorList>
    </citation>
    <scope>NUCLEOTIDE SEQUENCE [LARGE SCALE GENOMIC DNA]</scope>
</reference>
<feature type="compositionally biased region" description="Basic and acidic residues" evidence="1">
    <location>
        <begin position="724"/>
        <end position="736"/>
    </location>
</feature>
<gene>
    <name evidence="2" type="ORF">C1SCF055_LOCUS13124</name>
</gene>
<sequence>MRGRALQLGEEVPLAKQLAERAGVAYNEGILNLVKGQVQSAADDLELEARLAGSKKSPGQQAIDDAVIAMEKVRSEAASLAVRLLYNELEMMGVFIVAQIGVTANPERAKMSLLGRFRPSTVRRYLAYWQGFRKWVGQTYGKFPTSGEQLVDYLLAREEEGMGASVPLSVGKGVACFEKLGAFSQDTWMASNPLVEAVVRDLLRKLEEGAPPRRRAPRMLSAFIPALEKLVVSCAKLLKICGSLRFDDLAHMRQEALLDEANKDHRWGKRVKELPFHVSEHAWAVHEKWLTVGLEVLSRALGDTYELLVPAGWSRGAAVGDYIMSYQEAVAWSTEVMQELKDAGGNALIPHGWERFWTEHSERATLSSGLAALGYTAFDEGAIFEELKVWLCEKWAVDRNEAAAAVDECSSSDEDSSSGPKKRKVERLEPGGEELKAELSSSDSEDEVAECEGKEEAEPVVSSRLSESSARQCFLWSPQGSKGAANMPPVVFTVEQEAEALKRGNADLRYLFERNEVPKDIAARWFHAGVTSLEKFSNTAKDVEDLLNVLKDHIGCQPGRSGSGQPGSAVGLEGQHLNEERCNEGEGARESGITQAAPDCDAECIPDGGIAHTNPELQGDYVKVFEDFKDYLLGEHVFGLNAKDADGLTVAVPPFGLSYEKAVRKEAARKMNQDGTAFPTALRASWRDATVKERHFTTPLALVAKRPSSAQPSAPGEHAAAKKQRFDAKGGKDKGKGKGRQLPGCASHNREGTPICYRYKVQIRTPMRHLLLRQARHVSVHSQQEAGGGRLKEALHRALPLLGKEEEEFASLVCQVQRRWLQFIDSGAVDALVITPPCSTFSRAPWANEEGPFPLRSSACLRSFTWNAGERRRKADLGNNLADFSFEAMRRQLKWRQRSAFMEQPEDLGRTQKERIPGHRPGSMWQFPQHEELLAMEGVQSVALAQLDFGSASVKPTRLLLRAPGPLHPEMYEGLPQLDENGWYCGPLPKKQGEPLIGRSGGIFKTASAAAWPPALCEWVATQIMASFRLNSGFEGMGQKMDQMTGQQGRPTKRSREEAAEEEVTDPFDPPAKGGQGWEIGKRSFPDSTERKRLRATLRLVQDAHLREKILGLLAEFCQVKGNKEKLLEVAVGQPFRQVEWALDYDPMVASIVEKANYPSAAEHEDFEEKFGGERAVAALAVLVEDEATGKKRVIHDGSHGARDARREREEAALREVPHRKRFLPHRRFPEGPYRRFKYRQDEHGYLACKVSEDDAWIYVNKVGTFGITSTPYWPCCTLTIWKQWGWAMKEERPRWSSCDPCDAWLPLQVEEAAGRPVHRVDWAHDISRQTMADTHLVSLKESTVAGCMDRRALQKEASDGQGVRSGAGAAGFCSHCPSWERLFLGPLYTWAAAIREQRQKGFDPLGCFVHFGLDQGKVREWGQNGSGARGYRPSGHGDHVLYGCQSIRDRCMHWRLPSGLKGQKTMPLVLIQNNPKRVIAALELLATLVAVKMWGEKGGKEMRV</sequence>
<accession>A0A9P1C7S4</accession>
<reference evidence="2" key="1">
    <citation type="submission" date="2022-10" db="EMBL/GenBank/DDBJ databases">
        <authorList>
            <person name="Chen Y."/>
            <person name="Dougan E. K."/>
            <person name="Chan C."/>
            <person name="Rhodes N."/>
            <person name="Thang M."/>
        </authorList>
    </citation>
    <scope>NUCLEOTIDE SEQUENCE</scope>
</reference>
<evidence type="ECO:0000313" key="2">
    <source>
        <dbReference type="EMBL" id="CAI3985703.1"/>
    </source>
</evidence>
<comment type="caution">
    <text evidence="2">The sequence shown here is derived from an EMBL/GenBank/DDBJ whole genome shotgun (WGS) entry which is preliminary data.</text>
</comment>
<feature type="region of interest" description="Disordered" evidence="1">
    <location>
        <begin position="405"/>
        <end position="464"/>
    </location>
</feature>
<protein>
    <submittedName>
        <fullName evidence="3">C3H1-type domain-containing protein</fullName>
    </submittedName>
</protein>
<evidence type="ECO:0000313" key="3">
    <source>
        <dbReference type="EMBL" id="CAL4773015.1"/>
    </source>
</evidence>
<proteinExistence type="predicted"/>
<dbReference type="EMBL" id="CAMXCT030001011">
    <property type="protein sequence ID" value="CAL4773015.1"/>
    <property type="molecule type" value="Genomic_DNA"/>
</dbReference>
<evidence type="ECO:0000256" key="1">
    <source>
        <dbReference type="SAM" id="MobiDB-lite"/>
    </source>
</evidence>
<feature type="region of interest" description="Disordered" evidence="1">
    <location>
        <begin position="1041"/>
        <end position="1086"/>
    </location>
</feature>
<feature type="compositionally biased region" description="Basic and acidic residues" evidence="1">
    <location>
        <begin position="426"/>
        <end position="437"/>
    </location>
</feature>
<feature type="region of interest" description="Disordered" evidence="1">
    <location>
        <begin position="705"/>
        <end position="747"/>
    </location>
</feature>
<keyword evidence="4" id="KW-1185">Reference proteome</keyword>
<evidence type="ECO:0000313" key="4">
    <source>
        <dbReference type="Proteomes" id="UP001152797"/>
    </source>
</evidence>
<dbReference type="EMBL" id="CAMXCT020001011">
    <property type="protein sequence ID" value="CAL1139078.1"/>
    <property type="molecule type" value="Genomic_DNA"/>
</dbReference>
<dbReference type="EMBL" id="CAMXCT010001011">
    <property type="protein sequence ID" value="CAI3985703.1"/>
    <property type="molecule type" value="Genomic_DNA"/>
</dbReference>
<name>A0A9P1C7S4_9DINO</name>
<organism evidence="2">
    <name type="scientific">Cladocopium goreaui</name>
    <dbReference type="NCBI Taxonomy" id="2562237"/>
    <lineage>
        <taxon>Eukaryota</taxon>
        <taxon>Sar</taxon>
        <taxon>Alveolata</taxon>
        <taxon>Dinophyceae</taxon>
        <taxon>Suessiales</taxon>
        <taxon>Symbiodiniaceae</taxon>
        <taxon>Cladocopium</taxon>
    </lineage>
</organism>